<accession>A0A9N9QAF9</accession>
<feature type="compositionally biased region" description="Basic residues" evidence="1">
    <location>
        <begin position="221"/>
        <end position="232"/>
    </location>
</feature>
<feature type="region of interest" description="Disordered" evidence="1">
    <location>
        <begin position="215"/>
        <end position="270"/>
    </location>
</feature>
<comment type="caution">
    <text evidence="2">The sequence shown here is derived from an EMBL/GenBank/DDBJ whole genome shotgun (WGS) entry which is preliminary data.</text>
</comment>
<evidence type="ECO:0000256" key="1">
    <source>
        <dbReference type="SAM" id="MobiDB-lite"/>
    </source>
</evidence>
<keyword evidence="3" id="KW-1185">Reference proteome</keyword>
<feature type="compositionally biased region" description="Polar residues" evidence="1">
    <location>
        <begin position="251"/>
        <end position="270"/>
    </location>
</feature>
<name>A0A9N9QAF9_9HELO</name>
<organism evidence="2 3">
    <name type="scientific">Hymenoscyphus albidus</name>
    <dbReference type="NCBI Taxonomy" id="595503"/>
    <lineage>
        <taxon>Eukaryota</taxon>
        <taxon>Fungi</taxon>
        <taxon>Dikarya</taxon>
        <taxon>Ascomycota</taxon>
        <taxon>Pezizomycotina</taxon>
        <taxon>Leotiomycetes</taxon>
        <taxon>Helotiales</taxon>
        <taxon>Helotiaceae</taxon>
        <taxon>Hymenoscyphus</taxon>
    </lineage>
</organism>
<proteinExistence type="predicted"/>
<evidence type="ECO:0000313" key="2">
    <source>
        <dbReference type="EMBL" id="CAG8981029.1"/>
    </source>
</evidence>
<dbReference type="EMBL" id="CAJVRM010000439">
    <property type="protein sequence ID" value="CAG8981029.1"/>
    <property type="molecule type" value="Genomic_DNA"/>
</dbReference>
<gene>
    <name evidence="2" type="ORF">HYALB_00013288</name>
</gene>
<dbReference type="Proteomes" id="UP000701801">
    <property type="component" value="Unassembled WGS sequence"/>
</dbReference>
<sequence length="270" mass="30861">MVAIKESTCVRTLVIWSLPNARNWHTSPFYWDPSGTQVPLSRPIPALVMGVPLSKKIKWWVIWHEQRNHQDGNRWSLRLNLREFQRPIAATRRRATTAPPWSCTGLGLLMDLLCYLMEVYNDFIQPPVGLDHEPQEVQLDFALFSPTPHGMGLGVQLQKQGSLGKTTRKQLRRDIANFDINGEIGLEWRDVRVVTVQEATPMTGLPTLLCDTQTPVLPRHSQNKTKRLRTLRRGKELESPPGALKSGKRAMTQQRARLRGYSNTSKRQIT</sequence>
<dbReference type="AlphaFoldDB" id="A0A9N9QAF9"/>
<protein>
    <submittedName>
        <fullName evidence="2">Uncharacterized protein</fullName>
    </submittedName>
</protein>
<reference evidence="2" key="1">
    <citation type="submission" date="2021-07" db="EMBL/GenBank/DDBJ databases">
        <authorList>
            <person name="Durling M."/>
        </authorList>
    </citation>
    <scope>NUCLEOTIDE SEQUENCE</scope>
</reference>
<evidence type="ECO:0000313" key="3">
    <source>
        <dbReference type="Proteomes" id="UP000701801"/>
    </source>
</evidence>